<dbReference type="NCBIfam" id="TIGR00797">
    <property type="entry name" value="matE"/>
    <property type="match status" value="1"/>
</dbReference>
<evidence type="ECO:0000313" key="8">
    <source>
        <dbReference type="Proteomes" id="UP000596660"/>
    </source>
</evidence>
<dbReference type="GO" id="GO:0015297">
    <property type="term" value="F:antiporter activity"/>
    <property type="evidence" value="ECO:0007669"/>
    <property type="project" value="InterPro"/>
</dbReference>
<protein>
    <recommendedName>
        <fullName evidence="6">Protein DETOXIFICATION</fullName>
    </recommendedName>
    <alternativeName>
        <fullName evidence="6">Multidrug and toxic compound extrusion protein</fullName>
    </alternativeName>
</protein>
<feature type="transmembrane region" description="Helical" evidence="6">
    <location>
        <begin position="131"/>
        <end position="148"/>
    </location>
</feature>
<dbReference type="Gene3D" id="2.60.120.330">
    <property type="entry name" value="B-lactam Antibiotic, Isopenicillin N Synthase, Chain"/>
    <property type="match status" value="1"/>
</dbReference>
<dbReference type="GO" id="GO:1990961">
    <property type="term" value="P:xenobiotic detoxification by transmembrane export across the plasma membrane"/>
    <property type="evidence" value="ECO:0007669"/>
    <property type="project" value="InterPro"/>
</dbReference>
<evidence type="ECO:0000256" key="1">
    <source>
        <dbReference type="ARBA" id="ARBA00004141"/>
    </source>
</evidence>
<dbReference type="Gramene" id="AUR62003921-RA">
    <property type="protein sequence ID" value="AUR62003921-RA:cds"/>
    <property type="gene ID" value="AUR62003921"/>
</dbReference>
<evidence type="ECO:0000256" key="4">
    <source>
        <dbReference type="ARBA" id="ARBA00022989"/>
    </source>
</evidence>
<feature type="transmembrane region" description="Helical" evidence="6">
    <location>
        <begin position="88"/>
        <end position="111"/>
    </location>
</feature>
<comment type="subcellular location">
    <subcellularLocation>
        <location evidence="1">Membrane</location>
        <topology evidence="1">Multi-pass membrane protein</topology>
    </subcellularLocation>
</comment>
<dbReference type="Pfam" id="PF01554">
    <property type="entry name" value="MatE"/>
    <property type="match status" value="2"/>
</dbReference>
<comment type="similarity">
    <text evidence="2 6">Belongs to the multi antimicrobial extrusion (MATE) (TC 2.A.66.1) family.</text>
</comment>
<dbReference type="InterPro" id="IPR027443">
    <property type="entry name" value="IPNS-like_sf"/>
</dbReference>
<keyword evidence="8" id="KW-1185">Reference proteome</keyword>
<name>A0A803KY12_CHEQI</name>
<dbReference type="OMA" id="WFFVWKL"/>
<feature type="transmembrane region" description="Helical" evidence="6">
    <location>
        <begin position="273"/>
        <end position="296"/>
    </location>
</feature>
<feature type="transmembrane region" description="Helical" evidence="6">
    <location>
        <begin position="317"/>
        <end position="336"/>
    </location>
</feature>
<accession>A0A803KY12</accession>
<feature type="transmembrane region" description="Helical" evidence="6">
    <location>
        <begin position="188"/>
        <end position="212"/>
    </location>
</feature>
<feature type="transmembrane region" description="Helical" evidence="6">
    <location>
        <begin position="160"/>
        <end position="182"/>
    </location>
</feature>
<reference evidence="7" key="1">
    <citation type="journal article" date="2017" name="Nature">
        <title>The genome of Chenopodium quinoa.</title>
        <authorList>
            <person name="Jarvis D.E."/>
            <person name="Ho Y.S."/>
            <person name="Lightfoot D.J."/>
            <person name="Schmoeckel S.M."/>
            <person name="Li B."/>
            <person name="Borm T.J.A."/>
            <person name="Ohyanagi H."/>
            <person name="Mineta K."/>
            <person name="Michell C.T."/>
            <person name="Saber N."/>
            <person name="Kharbatia N.M."/>
            <person name="Rupper R.R."/>
            <person name="Sharp A.R."/>
            <person name="Dally N."/>
            <person name="Boughton B.A."/>
            <person name="Woo Y.H."/>
            <person name="Gao G."/>
            <person name="Schijlen E.G.W.M."/>
            <person name="Guo X."/>
            <person name="Momin A.A."/>
            <person name="Negrao S."/>
            <person name="Al-Babili S."/>
            <person name="Gehring C."/>
            <person name="Roessner U."/>
            <person name="Jung C."/>
            <person name="Murphy K."/>
            <person name="Arold S.T."/>
            <person name="Gojobori T."/>
            <person name="van der Linden C.G."/>
            <person name="van Loo E.N."/>
            <person name="Jellen E.N."/>
            <person name="Maughan P.J."/>
            <person name="Tester M."/>
        </authorList>
    </citation>
    <scope>NUCLEOTIDE SEQUENCE [LARGE SCALE GENOMIC DNA]</scope>
    <source>
        <strain evidence="7">cv. PI 614886</strain>
    </source>
</reference>
<dbReference type="GO" id="GO:0042910">
    <property type="term" value="F:xenobiotic transmembrane transporter activity"/>
    <property type="evidence" value="ECO:0007669"/>
    <property type="project" value="InterPro"/>
</dbReference>
<keyword evidence="5 6" id="KW-0472">Membrane</keyword>
<dbReference type="GO" id="GO:0016020">
    <property type="term" value="C:membrane"/>
    <property type="evidence" value="ECO:0007669"/>
    <property type="project" value="UniProtKB-SubCell"/>
</dbReference>
<evidence type="ECO:0000256" key="5">
    <source>
        <dbReference type="ARBA" id="ARBA00023136"/>
    </source>
</evidence>
<feature type="transmembrane region" description="Helical" evidence="6">
    <location>
        <begin position="348"/>
        <end position="367"/>
    </location>
</feature>
<dbReference type="PANTHER" id="PTHR11206">
    <property type="entry name" value="MULTIDRUG RESISTANCE PROTEIN"/>
    <property type="match status" value="1"/>
</dbReference>
<dbReference type="InterPro" id="IPR002528">
    <property type="entry name" value="MATE_fam"/>
</dbReference>
<feature type="transmembrane region" description="Helical" evidence="6">
    <location>
        <begin position="21"/>
        <end position="43"/>
    </location>
</feature>
<feature type="transmembrane region" description="Helical" evidence="6">
    <location>
        <begin position="233"/>
        <end position="253"/>
    </location>
</feature>
<evidence type="ECO:0000313" key="7">
    <source>
        <dbReference type="EnsemblPlants" id="AUR62003921-RA:cds"/>
    </source>
</evidence>
<keyword evidence="4 6" id="KW-1133">Transmembrane helix</keyword>
<evidence type="ECO:0000256" key="6">
    <source>
        <dbReference type="RuleBase" id="RU004914"/>
    </source>
</evidence>
<evidence type="ECO:0000256" key="3">
    <source>
        <dbReference type="ARBA" id="ARBA00022692"/>
    </source>
</evidence>
<dbReference type="SUPFAM" id="SSF51197">
    <property type="entry name" value="Clavaminate synthase-like"/>
    <property type="match status" value="1"/>
</dbReference>
<reference evidence="7" key="2">
    <citation type="submission" date="2021-03" db="UniProtKB">
        <authorList>
            <consortium name="EnsemblPlants"/>
        </authorList>
    </citation>
    <scope>IDENTIFICATION</scope>
</reference>
<proteinExistence type="inferred from homology"/>
<dbReference type="CDD" id="cd13132">
    <property type="entry name" value="MATE_eukaryotic"/>
    <property type="match status" value="1"/>
</dbReference>
<organism evidence="7 8">
    <name type="scientific">Chenopodium quinoa</name>
    <name type="common">Quinoa</name>
    <dbReference type="NCBI Taxonomy" id="63459"/>
    <lineage>
        <taxon>Eukaryota</taxon>
        <taxon>Viridiplantae</taxon>
        <taxon>Streptophyta</taxon>
        <taxon>Embryophyta</taxon>
        <taxon>Tracheophyta</taxon>
        <taxon>Spermatophyta</taxon>
        <taxon>Magnoliopsida</taxon>
        <taxon>eudicotyledons</taxon>
        <taxon>Gunneridae</taxon>
        <taxon>Pentapetalae</taxon>
        <taxon>Caryophyllales</taxon>
        <taxon>Chenopodiaceae</taxon>
        <taxon>Chenopodioideae</taxon>
        <taxon>Atripliceae</taxon>
        <taxon>Chenopodium</taxon>
    </lineage>
</organism>
<dbReference type="GO" id="GO:0046872">
    <property type="term" value="F:metal ion binding"/>
    <property type="evidence" value="ECO:0007669"/>
    <property type="project" value="UniProtKB-KW"/>
</dbReference>
<dbReference type="EnsemblPlants" id="AUR62003921-RA">
    <property type="protein sequence ID" value="AUR62003921-RA:cds"/>
    <property type="gene ID" value="AUR62003921"/>
</dbReference>
<dbReference type="Proteomes" id="UP000596660">
    <property type="component" value="Unplaced"/>
</dbReference>
<keyword evidence="3 6" id="KW-0812">Transmembrane</keyword>
<evidence type="ECO:0000256" key="2">
    <source>
        <dbReference type="ARBA" id="ARBA00010199"/>
    </source>
</evidence>
<feature type="transmembrane region" description="Helical" evidence="6">
    <location>
        <begin position="55"/>
        <end position="76"/>
    </location>
</feature>
<dbReference type="AlphaFoldDB" id="A0A803KY12"/>
<dbReference type="InterPro" id="IPR045069">
    <property type="entry name" value="MATE_euk"/>
</dbReference>
<sequence>MLKKVVDVKEAKEQISFALPMILTNVFYNLVPIVSVMFVGHLGQLQLASSTLANSWATVTGFSFMIGLSGALETLCGQGFGANLYKMLGIYLQASCMISFIFSIIISTIWWFTEPILNVLLHQNPNISKEAAHYMRFLIPGIFAFGFLQNILRFLQAQSVVLPLVSFSLVPLLLHCVLNYILVHFTTLGYTGAALATFLTFWLSLITLVIYVSFAKKFEHTWRGLSKESFHHVFVYLKLALPSAAMVCLEYWAFEILVLLAGLMPNSETTTSLVAICVNTETIAYMVTYGLSAAASTRVSNELGGGKANQAKHAMGVTLKLSILLAAFVVLVLGLGHDIWAGFFSGDASIIKAFASLTPLLCISIFLDSIQGILSGVCRGCGWQHLVMYINLGTFYLIDISSLVAKADDANMAQDAGVREAVRQLDKACREHGLFYLRGHGIPDSHLKEVRDVTRQFFEMPLEEKNKIKMSAATGYRGYEELDKIYTNGLPDVQEAIDYYKEFADGTYGDMGKPMEGPNL</sequence>